<keyword evidence="3" id="KW-1185">Reference proteome</keyword>
<keyword evidence="1" id="KW-0472">Membrane</keyword>
<dbReference type="KEGG" id="cbw:RR42_m0266"/>
<proteinExistence type="predicted"/>
<organism evidence="2 3">
    <name type="scientific">Cupriavidus basilensis</name>
    <dbReference type="NCBI Taxonomy" id="68895"/>
    <lineage>
        <taxon>Bacteria</taxon>
        <taxon>Pseudomonadati</taxon>
        <taxon>Pseudomonadota</taxon>
        <taxon>Betaproteobacteria</taxon>
        <taxon>Burkholderiales</taxon>
        <taxon>Burkholderiaceae</taxon>
        <taxon>Cupriavidus</taxon>
    </lineage>
</organism>
<dbReference type="EMBL" id="CP010536">
    <property type="protein sequence ID" value="AJG17681.1"/>
    <property type="molecule type" value="Genomic_DNA"/>
</dbReference>
<name>A0A0C4YAX4_9BURK</name>
<keyword evidence="1" id="KW-0812">Transmembrane</keyword>
<evidence type="ECO:0000313" key="2">
    <source>
        <dbReference type="EMBL" id="AJG17681.1"/>
    </source>
</evidence>
<protein>
    <submittedName>
        <fullName evidence="2">Uncharacterized protein</fullName>
    </submittedName>
</protein>
<dbReference type="OrthoDB" id="8970073at2"/>
<dbReference type="Proteomes" id="UP000031843">
    <property type="component" value="Chromosome main"/>
</dbReference>
<keyword evidence="1" id="KW-1133">Transmembrane helix</keyword>
<feature type="transmembrane region" description="Helical" evidence="1">
    <location>
        <begin position="76"/>
        <end position="96"/>
    </location>
</feature>
<accession>A0A0C4YAX4</accession>
<dbReference type="STRING" id="68895.RR42_m0266"/>
<gene>
    <name evidence="2" type="ORF">RR42_m0266</name>
</gene>
<dbReference type="RefSeq" id="WP_043343135.1">
    <property type="nucleotide sequence ID" value="NZ_CP010536.1"/>
</dbReference>
<evidence type="ECO:0000256" key="1">
    <source>
        <dbReference type="SAM" id="Phobius"/>
    </source>
</evidence>
<sequence>MLRYPTLIVSMMMLFLTFSGGDAHWIAGAGMFDRALQGGAFVWIFLFCFLAYIPLLVLVASYTLRNLLALYLYRNRRAVVSLFLFSVMPSIALYRFNAWFVREIL</sequence>
<reference evidence="2 3" key="1">
    <citation type="journal article" date="2015" name="Genome Announc.">
        <title>Complete Genome Sequence of Cupriavidus basilensis 4G11, Isolated from the Oak Ridge Field Research Center Site.</title>
        <authorList>
            <person name="Ray J."/>
            <person name="Waters R.J."/>
            <person name="Skerker J.M."/>
            <person name="Kuehl J.V."/>
            <person name="Price M.N."/>
            <person name="Huang J."/>
            <person name="Chakraborty R."/>
            <person name="Arkin A.P."/>
            <person name="Deutschbauer A."/>
        </authorList>
    </citation>
    <scope>NUCLEOTIDE SEQUENCE [LARGE SCALE GENOMIC DNA]</scope>
    <source>
        <strain evidence="2">4G11</strain>
    </source>
</reference>
<feature type="transmembrane region" description="Helical" evidence="1">
    <location>
        <begin position="39"/>
        <end position="64"/>
    </location>
</feature>
<evidence type="ECO:0000313" key="3">
    <source>
        <dbReference type="Proteomes" id="UP000031843"/>
    </source>
</evidence>
<dbReference type="AlphaFoldDB" id="A0A0C4YAX4"/>